<accession>A0A2K1K070</accession>
<reference evidence="2" key="3">
    <citation type="submission" date="2020-12" db="UniProtKB">
        <authorList>
            <consortium name="EnsemblPlants"/>
        </authorList>
    </citation>
    <scope>IDENTIFICATION</scope>
</reference>
<dbReference type="Gramene" id="Pp3c10_23520V3.2">
    <property type="protein sequence ID" value="Pp3c10_23520V3.2"/>
    <property type="gene ID" value="Pp3c10_23520"/>
</dbReference>
<dbReference type="Gramene" id="Pp3c10_23520V3.1">
    <property type="protein sequence ID" value="Pp3c10_23520V3.1"/>
    <property type="gene ID" value="Pp3c10_23520"/>
</dbReference>
<dbReference type="RefSeq" id="XP_024387362.1">
    <property type="nucleotide sequence ID" value="XM_024531594.2"/>
</dbReference>
<sequence length="236" mass="26808">MSRFTQDTSPSSLRNQIELNFADELLIFPRLEEDDVAPHNHGQHMQQPGIGVNVIPGLQVEVSTANEDAVNEHLLQSDQLETDAVRFLLGVRIRNNVITAQHFYRVLKKLRDALFPAKRIKHILKEDFPAQEYERVLLRLVRICTTPSKESYEARGCAHPIEYESVYEAFRQSPAELRHPLSYVEHIDNMLGSLSAGFQMMQQIGAAEVVYIATKDGEEFVEGLRYLAALLKQPPG</sequence>
<dbReference type="AlphaFoldDB" id="A0A2K1K070"/>
<evidence type="ECO:0000313" key="2">
    <source>
        <dbReference type="EnsemblPlants" id="Pp3c10_23520V3.1"/>
    </source>
</evidence>
<organism evidence="1">
    <name type="scientific">Physcomitrium patens</name>
    <name type="common">Spreading-leaved earth moss</name>
    <name type="synonym">Physcomitrella patens</name>
    <dbReference type="NCBI Taxonomy" id="3218"/>
    <lineage>
        <taxon>Eukaryota</taxon>
        <taxon>Viridiplantae</taxon>
        <taxon>Streptophyta</taxon>
        <taxon>Embryophyta</taxon>
        <taxon>Bryophyta</taxon>
        <taxon>Bryophytina</taxon>
        <taxon>Bryopsida</taxon>
        <taxon>Funariidae</taxon>
        <taxon>Funariales</taxon>
        <taxon>Funariaceae</taxon>
        <taxon>Physcomitrium</taxon>
    </lineage>
</organism>
<name>A0A2K1K070_PHYPA</name>
<dbReference type="PaxDb" id="3218-PP1S32_157V6.1"/>
<reference evidence="1 3" key="2">
    <citation type="journal article" date="2018" name="Plant J.">
        <title>The Physcomitrella patens chromosome-scale assembly reveals moss genome structure and evolution.</title>
        <authorList>
            <person name="Lang D."/>
            <person name="Ullrich K.K."/>
            <person name="Murat F."/>
            <person name="Fuchs J."/>
            <person name="Jenkins J."/>
            <person name="Haas F.B."/>
            <person name="Piednoel M."/>
            <person name="Gundlach H."/>
            <person name="Van Bel M."/>
            <person name="Meyberg R."/>
            <person name="Vives C."/>
            <person name="Morata J."/>
            <person name="Symeonidi A."/>
            <person name="Hiss M."/>
            <person name="Muchero W."/>
            <person name="Kamisugi Y."/>
            <person name="Saleh O."/>
            <person name="Blanc G."/>
            <person name="Decker E.L."/>
            <person name="van Gessel N."/>
            <person name="Grimwood J."/>
            <person name="Hayes R.D."/>
            <person name="Graham S.W."/>
            <person name="Gunter L.E."/>
            <person name="McDaniel S.F."/>
            <person name="Hoernstein S.N.W."/>
            <person name="Larsson A."/>
            <person name="Li F.W."/>
            <person name="Perroud P.F."/>
            <person name="Phillips J."/>
            <person name="Ranjan P."/>
            <person name="Rokshar D.S."/>
            <person name="Rothfels C.J."/>
            <person name="Schneider L."/>
            <person name="Shu S."/>
            <person name="Stevenson D.W."/>
            <person name="Thummler F."/>
            <person name="Tillich M."/>
            <person name="Villarreal Aguilar J.C."/>
            <person name="Widiez T."/>
            <person name="Wong G.K."/>
            <person name="Wymore A."/>
            <person name="Zhang Y."/>
            <person name="Zimmer A.D."/>
            <person name="Quatrano R.S."/>
            <person name="Mayer K.F.X."/>
            <person name="Goodstein D."/>
            <person name="Casacuberta J.M."/>
            <person name="Vandepoele K."/>
            <person name="Reski R."/>
            <person name="Cuming A.C."/>
            <person name="Tuskan G.A."/>
            <person name="Maumus F."/>
            <person name="Salse J."/>
            <person name="Schmutz J."/>
            <person name="Rensing S.A."/>
        </authorList>
    </citation>
    <scope>NUCLEOTIDE SEQUENCE [LARGE SCALE GENOMIC DNA]</scope>
    <source>
        <strain evidence="2 3">cv. Gransden 2004</strain>
    </source>
</reference>
<reference evidence="1 3" key="1">
    <citation type="journal article" date="2008" name="Science">
        <title>The Physcomitrella genome reveals evolutionary insights into the conquest of land by plants.</title>
        <authorList>
            <person name="Rensing S."/>
            <person name="Lang D."/>
            <person name="Zimmer A."/>
            <person name="Terry A."/>
            <person name="Salamov A."/>
            <person name="Shapiro H."/>
            <person name="Nishiyama T."/>
            <person name="Perroud P.-F."/>
            <person name="Lindquist E."/>
            <person name="Kamisugi Y."/>
            <person name="Tanahashi T."/>
            <person name="Sakakibara K."/>
            <person name="Fujita T."/>
            <person name="Oishi K."/>
            <person name="Shin-I T."/>
            <person name="Kuroki Y."/>
            <person name="Toyoda A."/>
            <person name="Suzuki Y."/>
            <person name="Hashimoto A."/>
            <person name="Yamaguchi K."/>
            <person name="Sugano A."/>
            <person name="Kohara Y."/>
            <person name="Fujiyama A."/>
            <person name="Anterola A."/>
            <person name="Aoki S."/>
            <person name="Ashton N."/>
            <person name="Barbazuk W.B."/>
            <person name="Barker E."/>
            <person name="Bennetzen J."/>
            <person name="Bezanilla M."/>
            <person name="Blankenship R."/>
            <person name="Cho S.H."/>
            <person name="Dutcher S."/>
            <person name="Estelle M."/>
            <person name="Fawcett J.A."/>
            <person name="Gundlach H."/>
            <person name="Hanada K."/>
            <person name="Heyl A."/>
            <person name="Hicks K.A."/>
            <person name="Hugh J."/>
            <person name="Lohr M."/>
            <person name="Mayer K."/>
            <person name="Melkozernov A."/>
            <person name="Murata T."/>
            <person name="Nelson D."/>
            <person name="Pils B."/>
            <person name="Prigge M."/>
            <person name="Reiss B."/>
            <person name="Renner T."/>
            <person name="Rombauts S."/>
            <person name="Rushton P."/>
            <person name="Sanderfoot A."/>
            <person name="Schween G."/>
            <person name="Shiu S.-H."/>
            <person name="Stueber K."/>
            <person name="Theodoulou F.L."/>
            <person name="Tu H."/>
            <person name="Van de Peer Y."/>
            <person name="Verrier P.J."/>
            <person name="Waters E."/>
            <person name="Wood A."/>
            <person name="Yang L."/>
            <person name="Cove D."/>
            <person name="Cuming A."/>
            <person name="Hasebe M."/>
            <person name="Lucas S."/>
            <person name="Mishler D.B."/>
            <person name="Reski R."/>
            <person name="Grigoriev I."/>
            <person name="Quatrano R.S."/>
            <person name="Boore J.L."/>
        </authorList>
    </citation>
    <scope>NUCLEOTIDE SEQUENCE [LARGE SCALE GENOMIC DNA]</scope>
    <source>
        <strain evidence="2 3">cv. Gransden 2004</strain>
    </source>
</reference>
<proteinExistence type="predicted"/>
<dbReference type="EMBL" id="ABEU02000010">
    <property type="protein sequence ID" value="PNR47170.1"/>
    <property type="molecule type" value="Genomic_DNA"/>
</dbReference>
<dbReference type="Proteomes" id="UP000006727">
    <property type="component" value="Chromosome 10"/>
</dbReference>
<evidence type="ECO:0000313" key="3">
    <source>
        <dbReference type="Proteomes" id="UP000006727"/>
    </source>
</evidence>
<gene>
    <name evidence="2" type="primary">LOC112287940</name>
    <name evidence="1" type="ORF">PHYPA_014290</name>
</gene>
<keyword evidence="3" id="KW-1185">Reference proteome</keyword>
<dbReference type="EnsemblPlants" id="Pp3c10_23520V3.1">
    <property type="protein sequence ID" value="Pp3c10_23520V3.1"/>
    <property type="gene ID" value="Pp3c10_23520"/>
</dbReference>
<protein>
    <submittedName>
        <fullName evidence="1 2">Uncharacterized protein</fullName>
    </submittedName>
</protein>
<dbReference type="EnsemblPlants" id="Pp3c10_23520V3.2">
    <property type="protein sequence ID" value="Pp3c10_23520V3.2"/>
    <property type="gene ID" value="Pp3c10_23520"/>
</dbReference>
<evidence type="ECO:0000313" key="1">
    <source>
        <dbReference type="EMBL" id="PNR47170.1"/>
    </source>
</evidence>
<dbReference type="GeneID" id="112287940"/>